<reference evidence="2 3" key="1">
    <citation type="submission" date="2015-05" db="EMBL/GenBank/DDBJ databases">
        <title>Genome sequencing and analysis of members of genus Stenotrophomonas.</title>
        <authorList>
            <person name="Patil P.P."/>
            <person name="Midha S."/>
            <person name="Patil P.B."/>
        </authorList>
    </citation>
    <scope>NUCLEOTIDE SEQUENCE [LARGE SCALE GENOMIC DNA]</scope>
    <source>
        <strain evidence="2 3">DSM 17805</strain>
    </source>
</reference>
<evidence type="ECO:0000313" key="2">
    <source>
        <dbReference type="EMBL" id="KRG60723.1"/>
    </source>
</evidence>
<gene>
    <name evidence="2" type="ORF">ABB25_00505</name>
</gene>
<evidence type="ECO:0008006" key="4">
    <source>
        <dbReference type="Google" id="ProtNLM"/>
    </source>
</evidence>
<organism evidence="2 3">
    <name type="scientific">Stenotrophomonas koreensis</name>
    <dbReference type="NCBI Taxonomy" id="266128"/>
    <lineage>
        <taxon>Bacteria</taxon>
        <taxon>Pseudomonadati</taxon>
        <taxon>Pseudomonadota</taxon>
        <taxon>Gammaproteobacteria</taxon>
        <taxon>Lysobacterales</taxon>
        <taxon>Lysobacteraceae</taxon>
        <taxon>Stenotrophomonas</taxon>
    </lineage>
</organism>
<evidence type="ECO:0000313" key="3">
    <source>
        <dbReference type="Proteomes" id="UP000051254"/>
    </source>
</evidence>
<comment type="caution">
    <text evidence="2">The sequence shown here is derived from an EMBL/GenBank/DDBJ whole genome shotgun (WGS) entry which is preliminary data.</text>
</comment>
<evidence type="ECO:0000256" key="1">
    <source>
        <dbReference type="SAM" id="SignalP"/>
    </source>
</evidence>
<feature type="chain" id="PRO_5006393560" description="Secreted protein" evidence="1">
    <location>
        <begin position="22"/>
        <end position="161"/>
    </location>
</feature>
<dbReference type="OrthoDB" id="7193459at2"/>
<name>A0A0R0C651_9GAMM</name>
<dbReference type="AlphaFoldDB" id="A0A0R0C651"/>
<dbReference type="PATRIC" id="fig|266128.3.peg.1164"/>
<dbReference type="RefSeq" id="WP_152980852.1">
    <property type="nucleotide sequence ID" value="NZ_LDJH01000002.1"/>
</dbReference>
<dbReference type="EMBL" id="LDJH01000002">
    <property type="protein sequence ID" value="KRG60723.1"/>
    <property type="molecule type" value="Genomic_DNA"/>
</dbReference>
<dbReference type="Proteomes" id="UP000051254">
    <property type="component" value="Unassembled WGS sequence"/>
</dbReference>
<proteinExistence type="predicted"/>
<dbReference type="STRING" id="266128.ABB25_00505"/>
<sequence length="161" mass="17830">MQLKGLLAVTVALIVAGPVQASLNAAAADKSPVQMNVQESIAEQLLRVDQVLAHEDYSELSADDRQAVRDALGRIRVNVGDNASVAALAPDLRTAVYNDQELINTLLGKAHADSRMVCERVRLTGSNRREQVCMTVAQRREMRENSVDVLRNWNHWNTKKD</sequence>
<feature type="signal peptide" evidence="1">
    <location>
        <begin position="1"/>
        <end position="21"/>
    </location>
</feature>
<protein>
    <recommendedName>
        <fullName evidence="4">Secreted protein</fullName>
    </recommendedName>
</protein>
<keyword evidence="3" id="KW-1185">Reference proteome</keyword>
<accession>A0A0R0C651</accession>
<keyword evidence="1" id="KW-0732">Signal</keyword>